<dbReference type="EMBL" id="CAJMWQ010000332">
    <property type="protein sequence ID" value="CAE6353486.1"/>
    <property type="molecule type" value="Genomic_DNA"/>
</dbReference>
<dbReference type="PANTHER" id="PTHR13789">
    <property type="entry name" value="MONOOXYGENASE"/>
    <property type="match status" value="1"/>
</dbReference>
<evidence type="ECO:0000313" key="5">
    <source>
        <dbReference type="Proteomes" id="UP000663826"/>
    </source>
</evidence>
<comment type="caution">
    <text evidence="4">The sequence shown here is derived from an EMBL/GenBank/DDBJ whole genome shotgun (WGS) entry which is preliminary data.</text>
</comment>
<dbReference type="Proteomes" id="UP000663826">
    <property type="component" value="Unassembled WGS sequence"/>
</dbReference>
<keyword evidence="2" id="KW-0560">Oxidoreductase</keyword>
<proteinExistence type="inferred from homology"/>
<keyword evidence="3" id="KW-0503">Monooxygenase</keyword>
<dbReference type="InterPro" id="IPR036188">
    <property type="entry name" value="FAD/NAD-bd_sf"/>
</dbReference>
<sequence>MMQPYRAQGAAMAIEDAVVLGGLLSGIRAEDDLPGLLRAYQTLRLPRTAETQKSSKLNQFIFHLPDGPEQVARDAEMKMAMQWEKGLMSGQNKTGGLQLEEGSSCEGNMNQWADRSKNERQFGYDAFAAVEEWWERSNGI</sequence>
<evidence type="ECO:0000256" key="3">
    <source>
        <dbReference type="ARBA" id="ARBA00023033"/>
    </source>
</evidence>
<comment type="similarity">
    <text evidence="1">Belongs to the paxM FAD-dependent monooxygenase family.</text>
</comment>
<protein>
    <recommendedName>
        <fullName evidence="6">FAD-binding domain-containing protein</fullName>
    </recommendedName>
</protein>
<dbReference type="PANTHER" id="PTHR13789:SF147">
    <property type="entry name" value="PUTATIVE (AFU_ORTHOLOGUE AFUA_2G01950)-RELATED"/>
    <property type="match status" value="1"/>
</dbReference>
<evidence type="ECO:0000256" key="1">
    <source>
        <dbReference type="ARBA" id="ARBA00007992"/>
    </source>
</evidence>
<evidence type="ECO:0008006" key="6">
    <source>
        <dbReference type="Google" id="ProtNLM"/>
    </source>
</evidence>
<evidence type="ECO:0000313" key="4">
    <source>
        <dbReference type="EMBL" id="CAE6353486.1"/>
    </source>
</evidence>
<evidence type="ECO:0000256" key="2">
    <source>
        <dbReference type="ARBA" id="ARBA00023002"/>
    </source>
</evidence>
<accession>A0A8H2W9P7</accession>
<dbReference type="GO" id="GO:0004497">
    <property type="term" value="F:monooxygenase activity"/>
    <property type="evidence" value="ECO:0007669"/>
    <property type="project" value="UniProtKB-KW"/>
</dbReference>
<reference evidence="4" key="1">
    <citation type="submission" date="2021-01" db="EMBL/GenBank/DDBJ databases">
        <authorList>
            <person name="Kaushik A."/>
        </authorList>
    </citation>
    <scope>NUCLEOTIDE SEQUENCE</scope>
    <source>
        <strain evidence="4">AG1-1B</strain>
    </source>
</reference>
<gene>
    <name evidence="4" type="ORF">RDB_LOCUS8661</name>
</gene>
<dbReference type="Gene3D" id="3.50.50.60">
    <property type="entry name" value="FAD/NAD(P)-binding domain"/>
    <property type="match status" value="1"/>
</dbReference>
<organism evidence="4 5">
    <name type="scientific">Rhizoctonia solani</name>
    <dbReference type="NCBI Taxonomy" id="456999"/>
    <lineage>
        <taxon>Eukaryota</taxon>
        <taxon>Fungi</taxon>
        <taxon>Dikarya</taxon>
        <taxon>Basidiomycota</taxon>
        <taxon>Agaricomycotina</taxon>
        <taxon>Agaricomycetes</taxon>
        <taxon>Cantharellales</taxon>
        <taxon>Ceratobasidiaceae</taxon>
        <taxon>Rhizoctonia</taxon>
    </lineage>
</organism>
<dbReference type="InterPro" id="IPR050493">
    <property type="entry name" value="FAD-dep_Monooxygenase_BioMet"/>
</dbReference>
<dbReference type="SUPFAM" id="SSF51905">
    <property type="entry name" value="FAD/NAD(P)-binding domain"/>
    <property type="match status" value="1"/>
</dbReference>
<name>A0A8H2W9P7_9AGAM</name>
<dbReference type="AlphaFoldDB" id="A0A8H2W9P7"/>